<evidence type="ECO:0000313" key="7">
    <source>
        <dbReference type="Proteomes" id="UP001187471"/>
    </source>
</evidence>
<dbReference type="Proteomes" id="UP001187471">
    <property type="component" value="Unassembled WGS sequence"/>
</dbReference>
<dbReference type="CDD" id="cd23767">
    <property type="entry name" value="IQCD"/>
    <property type="match status" value="1"/>
</dbReference>
<evidence type="ECO:0000256" key="2">
    <source>
        <dbReference type="ARBA" id="ARBA00024341"/>
    </source>
</evidence>
<dbReference type="PANTHER" id="PTHR32295">
    <property type="entry name" value="IQ-DOMAIN 5-RELATED"/>
    <property type="match status" value="1"/>
</dbReference>
<keyword evidence="7" id="KW-1185">Reference proteome</keyword>
<reference evidence="6" key="1">
    <citation type="submission" date="2022-12" db="EMBL/GenBank/DDBJ databases">
        <title>Draft genome assemblies for two species of Escallonia (Escalloniales).</title>
        <authorList>
            <person name="Chanderbali A."/>
            <person name="Dervinis C."/>
            <person name="Anghel I."/>
            <person name="Soltis D."/>
            <person name="Soltis P."/>
            <person name="Zapata F."/>
        </authorList>
    </citation>
    <scope>NUCLEOTIDE SEQUENCE</scope>
    <source>
        <strain evidence="6">UCBG92.1500</strain>
        <tissue evidence="6">Leaf</tissue>
    </source>
</reference>
<gene>
    <name evidence="6" type="ORF">RJ640_015839</name>
</gene>
<organism evidence="6 7">
    <name type="scientific">Escallonia rubra</name>
    <dbReference type="NCBI Taxonomy" id="112253"/>
    <lineage>
        <taxon>Eukaryota</taxon>
        <taxon>Viridiplantae</taxon>
        <taxon>Streptophyta</taxon>
        <taxon>Embryophyta</taxon>
        <taxon>Tracheophyta</taxon>
        <taxon>Spermatophyta</taxon>
        <taxon>Magnoliopsida</taxon>
        <taxon>eudicotyledons</taxon>
        <taxon>Gunneridae</taxon>
        <taxon>Pentapetalae</taxon>
        <taxon>asterids</taxon>
        <taxon>campanulids</taxon>
        <taxon>Escalloniales</taxon>
        <taxon>Escalloniaceae</taxon>
        <taxon>Escallonia</taxon>
    </lineage>
</organism>
<dbReference type="InterPro" id="IPR000048">
    <property type="entry name" value="IQ_motif_EF-hand-BS"/>
</dbReference>
<feature type="domain" description="DUF4005" evidence="5">
    <location>
        <begin position="342"/>
        <end position="386"/>
    </location>
</feature>
<evidence type="ECO:0000256" key="1">
    <source>
        <dbReference type="ARBA" id="ARBA00022860"/>
    </source>
</evidence>
<dbReference type="Pfam" id="PF00612">
    <property type="entry name" value="IQ"/>
    <property type="match status" value="2"/>
</dbReference>
<evidence type="ECO:0000259" key="5">
    <source>
        <dbReference type="Pfam" id="PF13178"/>
    </source>
</evidence>
<evidence type="ECO:0000256" key="4">
    <source>
        <dbReference type="SAM" id="MobiDB-lite"/>
    </source>
</evidence>
<comment type="similarity">
    <text evidence="2">Belongs to the IQD family.</text>
</comment>
<name>A0AA88UHU1_9ASTE</name>
<dbReference type="EMBL" id="JAVXUO010001148">
    <property type="protein sequence ID" value="KAK2985514.1"/>
    <property type="molecule type" value="Genomic_DNA"/>
</dbReference>
<feature type="compositionally biased region" description="Polar residues" evidence="4">
    <location>
        <begin position="299"/>
        <end position="308"/>
    </location>
</feature>
<dbReference type="GO" id="GO:0005516">
    <property type="term" value="F:calmodulin binding"/>
    <property type="evidence" value="ECO:0007669"/>
    <property type="project" value="UniProtKB-KW"/>
</dbReference>
<protein>
    <recommendedName>
        <fullName evidence="5">DUF4005 domain-containing protein</fullName>
    </recommendedName>
</protein>
<evidence type="ECO:0000256" key="3">
    <source>
        <dbReference type="ARBA" id="ARBA00024378"/>
    </source>
</evidence>
<evidence type="ECO:0000313" key="6">
    <source>
        <dbReference type="EMBL" id="KAK2985514.1"/>
    </source>
</evidence>
<proteinExistence type="inferred from homology"/>
<dbReference type="PROSITE" id="PS50096">
    <property type="entry name" value="IQ"/>
    <property type="match status" value="2"/>
</dbReference>
<dbReference type="InterPro" id="IPR025064">
    <property type="entry name" value="DUF4005"/>
</dbReference>
<comment type="subunit">
    <text evidence="3">Binds to multiple calmodulin (CaM) in the presence of Ca(2+) and CaM-like proteins.</text>
</comment>
<dbReference type="Pfam" id="PF13178">
    <property type="entry name" value="DUF4005"/>
    <property type="match status" value="1"/>
</dbReference>
<sequence>MRQWKEFDKLATWSCEMGKKRSWFSFVKRLFVPEAKFKEEKNSIKWGWVLGRLKLRKYPALKPEPETTLFEAKEEQRKHAMAVAVAATAAAEAAIIAAHAAAEVVRLTVVPDEFEKRSRNLAAIKIQSVYRAHLARTALRALKGIVKLQALVRGQNVRRQVIIRLKCLPSIDQARSHVHHKRVQSLDEGCNYNEKKQFLGLTKELEERELKLHCNSHKSWDYRLFSKEDMESLWSRKQEAIMKRERMKRYSFSHRDWRDGQVLDDLITMEDGRQSHKFEQYTGTEAHRRRETDGLRATPHSNLTETSTYRRTQIKLKRGSSQDPVGELNSPISLPRRSFSRAKKQELLADDSSLPNSPLCPTYMAATESAKAKVRSMSTPKQRLGSLDMHSVRLSTFKPKLSSWSSLNSEFTGANSNS</sequence>
<dbReference type="Gene3D" id="1.20.5.190">
    <property type="match status" value="1"/>
</dbReference>
<feature type="compositionally biased region" description="Basic and acidic residues" evidence="4">
    <location>
        <begin position="281"/>
        <end position="294"/>
    </location>
</feature>
<comment type="caution">
    <text evidence="6">The sequence shown here is derived from an EMBL/GenBank/DDBJ whole genome shotgun (WGS) entry which is preliminary data.</text>
</comment>
<dbReference type="PANTHER" id="PTHR32295:SF212">
    <property type="entry name" value="CALMODULIN BINDING PROTEIN-RELATED"/>
    <property type="match status" value="1"/>
</dbReference>
<accession>A0AA88UHU1</accession>
<feature type="region of interest" description="Disordered" evidence="4">
    <location>
        <begin position="281"/>
        <end position="308"/>
    </location>
</feature>
<keyword evidence="1" id="KW-0112">Calmodulin-binding</keyword>
<dbReference type="AlphaFoldDB" id="A0AA88UHU1"/>